<evidence type="ECO:0000256" key="1">
    <source>
        <dbReference type="ARBA" id="ARBA00000085"/>
    </source>
</evidence>
<dbReference type="InterPro" id="IPR003594">
    <property type="entry name" value="HATPase_dom"/>
</dbReference>
<evidence type="ECO:0000259" key="5">
    <source>
        <dbReference type="PROSITE" id="PS50109"/>
    </source>
</evidence>
<dbReference type="GO" id="GO:0005886">
    <property type="term" value="C:plasma membrane"/>
    <property type="evidence" value="ECO:0007669"/>
    <property type="project" value="TreeGrafter"/>
</dbReference>
<dbReference type="PROSITE" id="PS50109">
    <property type="entry name" value="HIS_KIN"/>
    <property type="match status" value="1"/>
</dbReference>
<reference evidence="6 7" key="1">
    <citation type="submission" date="2024-03" db="EMBL/GenBank/DDBJ databases">
        <title>The Acrasis kona genome and developmental transcriptomes reveal deep origins of eukaryotic multicellular pathways.</title>
        <authorList>
            <person name="Sheikh S."/>
            <person name="Fu C.-J."/>
            <person name="Brown M.W."/>
            <person name="Baldauf S.L."/>
        </authorList>
    </citation>
    <scope>NUCLEOTIDE SEQUENCE [LARGE SCALE GENOMIC DNA]</scope>
    <source>
        <strain evidence="6 7">ATCC MYA-3509</strain>
    </source>
</reference>
<dbReference type="PANTHER" id="PTHR43047">
    <property type="entry name" value="TWO-COMPONENT HISTIDINE PROTEIN KINASE"/>
    <property type="match status" value="1"/>
</dbReference>
<organism evidence="6 7">
    <name type="scientific">Acrasis kona</name>
    <dbReference type="NCBI Taxonomy" id="1008807"/>
    <lineage>
        <taxon>Eukaryota</taxon>
        <taxon>Discoba</taxon>
        <taxon>Heterolobosea</taxon>
        <taxon>Tetramitia</taxon>
        <taxon>Eutetramitia</taxon>
        <taxon>Acrasidae</taxon>
        <taxon>Acrasis</taxon>
    </lineage>
</organism>
<dbReference type="InterPro" id="IPR005467">
    <property type="entry name" value="His_kinase_dom"/>
</dbReference>
<dbReference type="InterPro" id="IPR036890">
    <property type="entry name" value="HATPase_C_sf"/>
</dbReference>
<feature type="domain" description="Histidine kinase" evidence="5">
    <location>
        <begin position="1"/>
        <end position="174"/>
    </location>
</feature>
<dbReference type="EC" id="2.7.13.3" evidence="2"/>
<dbReference type="AlphaFoldDB" id="A0AAW2ZJU5"/>
<dbReference type="SUPFAM" id="SSF55874">
    <property type="entry name" value="ATPase domain of HSP90 chaperone/DNA topoisomerase II/histidine kinase"/>
    <property type="match status" value="1"/>
</dbReference>
<dbReference type="GO" id="GO:0000155">
    <property type="term" value="F:phosphorelay sensor kinase activity"/>
    <property type="evidence" value="ECO:0007669"/>
    <property type="project" value="TreeGrafter"/>
</dbReference>
<gene>
    <name evidence="6" type="ORF">AKO1_010529</name>
</gene>
<keyword evidence="7" id="KW-1185">Reference proteome</keyword>
<evidence type="ECO:0000256" key="4">
    <source>
        <dbReference type="ARBA" id="ARBA00022777"/>
    </source>
</evidence>
<keyword evidence="3" id="KW-0808">Transferase</keyword>
<dbReference type="PANTHER" id="PTHR43047:SF72">
    <property type="entry name" value="OSMOSENSING HISTIDINE PROTEIN KINASE SLN1"/>
    <property type="match status" value="1"/>
</dbReference>
<dbReference type="Proteomes" id="UP001431209">
    <property type="component" value="Unassembled WGS sequence"/>
</dbReference>
<sequence>MMRDEINKIKQSKVVDDLRNYIDSVQICAKYQKVITDDVLTLSKLEFDQVKLMPRVVDLVELVDMVVKMFMAQITKKQLQIKVNTPKQGVYFMADHNRISQVMINLLSNAVKFTNHGHIELHLNWNQSSSDKYLVECMVSDTGTGMSQQEQGQLFNRFEQVAQRANSEYGGSGL</sequence>
<dbReference type="Pfam" id="PF02518">
    <property type="entry name" value="HATPase_c"/>
    <property type="match status" value="1"/>
</dbReference>
<dbReference type="Gene3D" id="3.30.565.10">
    <property type="entry name" value="Histidine kinase-like ATPase, C-terminal domain"/>
    <property type="match status" value="1"/>
</dbReference>
<feature type="non-terminal residue" evidence="6">
    <location>
        <position position="174"/>
    </location>
</feature>
<evidence type="ECO:0000313" key="6">
    <source>
        <dbReference type="EMBL" id="KAL0489658.1"/>
    </source>
</evidence>
<evidence type="ECO:0000256" key="2">
    <source>
        <dbReference type="ARBA" id="ARBA00012438"/>
    </source>
</evidence>
<name>A0AAW2ZJU5_9EUKA</name>
<accession>A0AAW2ZJU5</accession>
<comment type="catalytic activity">
    <reaction evidence="1">
        <text>ATP + protein L-histidine = ADP + protein N-phospho-L-histidine.</text>
        <dbReference type="EC" id="2.7.13.3"/>
    </reaction>
</comment>
<evidence type="ECO:0000256" key="3">
    <source>
        <dbReference type="ARBA" id="ARBA00022679"/>
    </source>
</evidence>
<dbReference type="EMBL" id="JAOPGA020001582">
    <property type="protein sequence ID" value="KAL0489658.1"/>
    <property type="molecule type" value="Genomic_DNA"/>
</dbReference>
<dbReference type="GO" id="GO:0009927">
    <property type="term" value="F:histidine phosphotransfer kinase activity"/>
    <property type="evidence" value="ECO:0007669"/>
    <property type="project" value="TreeGrafter"/>
</dbReference>
<evidence type="ECO:0000313" key="7">
    <source>
        <dbReference type="Proteomes" id="UP001431209"/>
    </source>
</evidence>
<protein>
    <recommendedName>
        <fullName evidence="2">histidine kinase</fullName>
        <ecNumber evidence="2">2.7.13.3</ecNumber>
    </recommendedName>
</protein>
<proteinExistence type="predicted"/>
<keyword evidence="4" id="KW-0418">Kinase</keyword>
<comment type="caution">
    <text evidence="6">The sequence shown here is derived from an EMBL/GenBank/DDBJ whole genome shotgun (WGS) entry which is preliminary data.</text>
</comment>